<organism evidence="1 2">
    <name type="scientific">Veronia nyctiphanis</name>
    <dbReference type="NCBI Taxonomy" id="1278244"/>
    <lineage>
        <taxon>Bacteria</taxon>
        <taxon>Pseudomonadati</taxon>
        <taxon>Pseudomonadota</taxon>
        <taxon>Gammaproteobacteria</taxon>
        <taxon>Vibrionales</taxon>
        <taxon>Vibrionaceae</taxon>
        <taxon>Veronia</taxon>
    </lineage>
</organism>
<proteinExistence type="predicted"/>
<dbReference type="Proteomes" id="UP000290287">
    <property type="component" value="Unassembled WGS sequence"/>
</dbReference>
<accession>A0A4Q0YS71</accession>
<evidence type="ECO:0008006" key="3">
    <source>
        <dbReference type="Google" id="ProtNLM"/>
    </source>
</evidence>
<sequence length="145" mass="15001">MFGGNFAFEKAKGYYVVAMGLLAGTGNTAPSLVNVLEDRRKVATAAKLTVIHASATTGKVDVYLTPTDDISSATPALAGVDFKQFATGVEVAEGTYSVTVTPEGNKAVEAIKVSNLQIDKGKLYGIVALDGNGGIGNLQVNTLDF</sequence>
<protein>
    <recommendedName>
        <fullName evidence="3">DUF4397 domain-containing protein</fullName>
    </recommendedName>
</protein>
<dbReference type="EMBL" id="PEIB01000004">
    <property type="protein sequence ID" value="RXJ74032.1"/>
    <property type="molecule type" value="Genomic_DNA"/>
</dbReference>
<dbReference type="AlphaFoldDB" id="A0A4Q0YS71"/>
<name>A0A4Q0YS71_9GAMM</name>
<evidence type="ECO:0000313" key="1">
    <source>
        <dbReference type="EMBL" id="RXJ74032.1"/>
    </source>
</evidence>
<evidence type="ECO:0000313" key="2">
    <source>
        <dbReference type="Proteomes" id="UP000290287"/>
    </source>
</evidence>
<reference evidence="1 2" key="1">
    <citation type="submission" date="2017-10" db="EMBL/GenBank/DDBJ databases">
        <title>Nyctiphanis sp. nov., isolated from the stomach of the euphausiid Nyctiphanes simplex (Hansen, 1911) in the Gulf of California.</title>
        <authorList>
            <person name="Gomez-Gil B."/>
            <person name="Aguilar-Mendez M."/>
            <person name="Lopez-Cortes A."/>
            <person name="Gomez-Gutierrez J."/>
            <person name="Roque A."/>
            <person name="Lang E."/>
            <person name="Gonzalez-Castillo A."/>
        </authorList>
    </citation>
    <scope>NUCLEOTIDE SEQUENCE [LARGE SCALE GENOMIC DNA]</scope>
    <source>
        <strain evidence="1 2">CAIM 600</strain>
    </source>
</reference>
<keyword evidence="2" id="KW-1185">Reference proteome</keyword>
<comment type="caution">
    <text evidence="1">The sequence shown here is derived from an EMBL/GenBank/DDBJ whole genome shotgun (WGS) entry which is preliminary data.</text>
</comment>
<gene>
    <name evidence="1" type="ORF">CS022_05130</name>
</gene>